<feature type="transmembrane region" description="Helical" evidence="5">
    <location>
        <begin position="403"/>
        <end position="422"/>
    </location>
</feature>
<feature type="transmembrane region" description="Helical" evidence="5">
    <location>
        <begin position="428"/>
        <end position="445"/>
    </location>
</feature>
<dbReference type="InterPro" id="IPR007016">
    <property type="entry name" value="O-antigen_ligase-rel_domated"/>
</dbReference>
<evidence type="ECO:0000256" key="5">
    <source>
        <dbReference type="SAM" id="Phobius"/>
    </source>
</evidence>
<evidence type="ECO:0000256" key="2">
    <source>
        <dbReference type="ARBA" id="ARBA00022692"/>
    </source>
</evidence>
<organism evidence="7 8">
    <name type="scientific">Paracholeplasma manati</name>
    <dbReference type="NCBI Taxonomy" id="591373"/>
    <lineage>
        <taxon>Bacteria</taxon>
        <taxon>Bacillati</taxon>
        <taxon>Mycoplasmatota</taxon>
        <taxon>Mollicutes</taxon>
        <taxon>Acholeplasmatales</taxon>
        <taxon>Acholeplasmataceae</taxon>
        <taxon>Paracholeplasma</taxon>
    </lineage>
</organism>
<feature type="transmembrane region" description="Helical" evidence="5">
    <location>
        <begin position="288"/>
        <end position="304"/>
    </location>
</feature>
<dbReference type="Pfam" id="PF04932">
    <property type="entry name" value="Wzy_C"/>
    <property type="match status" value="1"/>
</dbReference>
<protein>
    <submittedName>
        <fullName evidence="7">O-antigen ligase family protein</fullName>
    </submittedName>
</protein>
<dbReference type="GO" id="GO:0016874">
    <property type="term" value="F:ligase activity"/>
    <property type="evidence" value="ECO:0007669"/>
    <property type="project" value="UniProtKB-KW"/>
</dbReference>
<feature type="transmembrane region" description="Helical" evidence="5">
    <location>
        <begin position="39"/>
        <end position="70"/>
    </location>
</feature>
<dbReference type="PANTHER" id="PTHR37422:SF13">
    <property type="entry name" value="LIPOPOLYSACCHARIDE BIOSYNTHESIS PROTEIN PA4999-RELATED"/>
    <property type="match status" value="1"/>
</dbReference>
<dbReference type="Proteomes" id="UP001177160">
    <property type="component" value="Unassembled WGS sequence"/>
</dbReference>
<keyword evidence="2 5" id="KW-0812">Transmembrane</keyword>
<feature type="transmembrane region" description="Helical" evidence="5">
    <location>
        <begin position="244"/>
        <end position="260"/>
    </location>
</feature>
<proteinExistence type="predicted"/>
<name>A0ABT2Y4X3_9MOLU</name>
<feature type="transmembrane region" description="Helical" evidence="5">
    <location>
        <begin position="6"/>
        <end position="27"/>
    </location>
</feature>
<dbReference type="RefSeq" id="WP_263607942.1">
    <property type="nucleotide sequence ID" value="NZ_JAOVQM010000002.1"/>
</dbReference>
<evidence type="ECO:0000256" key="3">
    <source>
        <dbReference type="ARBA" id="ARBA00022989"/>
    </source>
</evidence>
<keyword evidence="7" id="KW-0436">Ligase</keyword>
<sequence length="453" mass="52680">MKKLEAFLKSNIFLLLVNGLAFLGFISRGENQMYNLYTIFFFIILISLILIWIENTIYTMPILIGIMYMYNMQNPNLNTISSFGWIFLIPIFLFISIIVHFIRFKVKFTKGVLTKPYLWIAIAYIASSIYVDITPTYLILSLIGFIYLILYQFFRQTLKTDESYMMRILFFASLLLLAELSYNIGLGFFLENLDKPMRERISLGMKSSWFHGDFGWANINDVVIHITLLMGSQFYFIIKHPKNILYWITPLLTGFVVFVSASRGGYLSMFLSFLIYVPYVIKKTNKWGILNMIYAFILIALALYELRLLVEIAYEIAIQGGLDDLDSFTSNRLTLYRHALDIYKEFPVFGGGWEAMTDIGNPDRIQVFHSTLFHTLAVMGTFGLLGLVYYFYQTFKFLFKHRFIVKSLILIGIIVSQIHGLIDNTMYMIVYTLATLLLFAMLETIENKTVTFK</sequence>
<dbReference type="PANTHER" id="PTHR37422">
    <property type="entry name" value="TEICHURONIC ACID BIOSYNTHESIS PROTEIN TUAE"/>
    <property type="match status" value="1"/>
</dbReference>
<dbReference type="EMBL" id="JAOVQM010000002">
    <property type="protein sequence ID" value="MCV2231789.1"/>
    <property type="molecule type" value="Genomic_DNA"/>
</dbReference>
<keyword evidence="8" id="KW-1185">Reference proteome</keyword>
<evidence type="ECO:0000256" key="1">
    <source>
        <dbReference type="ARBA" id="ARBA00004141"/>
    </source>
</evidence>
<keyword evidence="3 5" id="KW-1133">Transmembrane helix</keyword>
<evidence type="ECO:0000256" key="4">
    <source>
        <dbReference type="ARBA" id="ARBA00023136"/>
    </source>
</evidence>
<keyword evidence="4 5" id="KW-0472">Membrane</keyword>
<evidence type="ECO:0000313" key="7">
    <source>
        <dbReference type="EMBL" id="MCV2231789.1"/>
    </source>
</evidence>
<feature type="transmembrane region" description="Helical" evidence="5">
    <location>
        <begin position="114"/>
        <end position="131"/>
    </location>
</feature>
<accession>A0ABT2Y4X3</accession>
<gene>
    <name evidence="7" type="ORF">N7548_03005</name>
</gene>
<feature type="transmembrane region" description="Helical" evidence="5">
    <location>
        <begin position="372"/>
        <end position="391"/>
    </location>
</feature>
<feature type="transmembrane region" description="Helical" evidence="5">
    <location>
        <begin position="82"/>
        <end position="102"/>
    </location>
</feature>
<comment type="subcellular location">
    <subcellularLocation>
        <location evidence="1">Membrane</location>
        <topology evidence="1">Multi-pass membrane protein</topology>
    </subcellularLocation>
</comment>
<comment type="caution">
    <text evidence="7">The sequence shown here is derived from an EMBL/GenBank/DDBJ whole genome shotgun (WGS) entry which is preliminary data.</text>
</comment>
<dbReference type="InterPro" id="IPR051533">
    <property type="entry name" value="WaaL-like"/>
</dbReference>
<reference evidence="7" key="1">
    <citation type="submission" date="2022-09" db="EMBL/GenBank/DDBJ databases">
        <title>Novel Mycoplasma species identified in domestic and wild animals.</title>
        <authorList>
            <person name="Volokhov D.V."/>
            <person name="Furtak V.A."/>
            <person name="Zagorodnyaya T.A."/>
        </authorList>
    </citation>
    <scope>NUCLEOTIDE SEQUENCE</scope>
    <source>
        <strain evidence="7">Oakley</strain>
    </source>
</reference>
<feature type="transmembrane region" description="Helical" evidence="5">
    <location>
        <begin position="266"/>
        <end position="281"/>
    </location>
</feature>
<feature type="transmembrane region" description="Helical" evidence="5">
    <location>
        <begin position="166"/>
        <end position="190"/>
    </location>
</feature>
<evidence type="ECO:0000259" key="6">
    <source>
        <dbReference type="Pfam" id="PF04932"/>
    </source>
</evidence>
<feature type="transmembrane region" description="Helical" evidence="5">
    <location>
        <begin position="214"/>
        <end position="237"/>
    </location>
</feature>
<evidence type="ECO:0000313" key="8">
    <source>
        <dbReference type="Proteomes" id="UP001177160"/>
    </source>
</evidence>
<feature type="domain" description="O-antigen ligase-related" evidence="6">
    <location>
        <begin position="251"/>
        <end position="387"/>
    </location>
</feature>